<dbReference type="InterPro" id="IPR001878">
    <property type="entry name" value="Znf_CCHC"/>
</dbReference>
<dbReference type="Gene3D" id="4.10.60.10">
    <property type="entry name" value="Zinc finger, CCHC-type"/>
    <property type="match status" value="1"/>
</dbReference>
<proteinExistence type="predicted"/>
<comment type="caution">
    <text evidence="3">The sequence shown here is derived from an EMBL/GenBank/DDBJ whole genome shotgun (WGS) entry which is preliminary data.</text>
</comment>
<dbReference type="Pfam" id="PF00098">
    <property type="entry name" value="zf-CCHC"/>
    <property type="match status" value="1"/>
</dbReference>
<dbReference type="Proteomes" id="UP001151760">
    <property type="component" value="Unassembled WGS sequence"/>
</dbReference>
<reference evidence="3" key="2">
    <citation type="submission" date="2022-01" db="EMBL/GenBank/DDBJ databases">
        <authorList>
            <person name="Yamashiro T."/>
            <person name="Shiraishi A."/>
            <person name="Satake H."/>
            <person name="Nakayama K."/>
        </authorList>
    </citation>
    <scope>NUCLEOTIDE SEQUENCE</scope>
</reference>
<dbReference type="EMBL" id="BQNB010019255">
    <property type="protein sequence ID" value="GJT83357.1"/>
    <property type="molecule type" value="Genomic_DNA"/>
</dbReference>
<gene>
    <name evidence="3" type="ORF">Tco_1057699</name>
</gene>
<feature type="domain" description="CCHC-type" evidence="2">
    <location>
        <begin position="97"/>
        <end position="112"/>
    </location>
</feature>
<keyword evidence="3" id="KW-0808">Transferase</keyword>
<organism evidence="3 4">
    <name type="scientific">Tanacetum coccineum</name>
    <dbReference type="NCBI Taxonomy" id="301880"/>
    <lineage>
        <taxon>Eukaryota</taxon>
        <taxon>Viridiplantae</taxon>
        <taxon>Streptophyta</taxon>
        <taxon>Embryophyta</taxon>
        <taxon>Tracheophyta</taxon>
        <taxon>Spermatophyta</taxon>
        <taxon>Magnoliopsida</taxon>
        <taxon>eudicotyledons</taxon>
        <taxon>Gunneridae</taxon>
        <taxon>Pentapetalae</taxon>
        <taxon>asterids</taxon>
        <taxon>campanulids</taxon>
        <taxon>Asterales</taxon>
        <taxon>Asteraceae</taxon>
        <taxon>Asteroideae</taxon>
        <taxon>Anthemideae</taxon>
        <taxon>Anthemidinae</taxon>
        <taxon>Tanacetum</taxon>
    </lineage>
</organism>
<dbReference type="PROSITE" id="PS50158">
    <property type="entry name" value="ZF_CCHC"/>
    <property type="match status" value="1"/>
</dbReference>
<dbReference type="InterPro" id="IPR036875">
    <property type="entry name" value="Znf_CCHC_sf"/>
</dbReference>
<evidence type="ECO:0000313" key="3">
    <source>
        <dbReference type="EMBL" id="GJT83357.1"/>
    </source>
</evidence>
<keyword evidence="1" id="KW-0863">Zinc-finger</keyword>
<accession>A0ABQ5H645</accession>
<keyword evidence="3" id="KW-0695">RNA-directed DNA polymerase</keyword>
<evidence type="ECO:0000256" key="1">
    <source>
        <dbReference type="PROSITE-ProRule" id="PRU00047"/>
    </source>
</evidence>
<keyword evidence="4" id="KW-1185">Reference proteome</keyword>
<keyword evidence="3" id="KW-0548">Nucleotidyltransferase</keyword>
<protein>
    <submittedName>
        <fullName evidence="3">Reverse transcriptase domain-containing protein</fullName>
    </submittedName>
</protein>
<evidence type="ECO:0000313" key="4">
    <source>
        <dbReference type="Proteomes" id="UP001151760"/>
    </source>
</evidence>
<name>A0ABQ5H645_9ASTR</name>
<sequence>MPPKRTTTPMTDATIKALIAQGVATTLAEYQWFEKMESIFHISNCTTVSHEVAYRMTCKTLKKMMTNKYCPRGKIKKLEIEVWNPKVKGTDVRTLTCYECGNQGHYRSDCSKLKNQNQGNQAGGTEARGMMYALGGGEIDQDLDNMEDDINA</sequence>
<dbReference type="SUPFAM" id="SSF57756">
    <property type="entry name" value="Retrovirus zinc finger-like domains"/>
    <property type="match status" value="1"/>
</dbReference>
<keyword evidence="1" id="KW-0862">Zinc</keyword>
<dbReference type="GO" id="GO:0003964">
    <property type="term" value="F:RNA-directed DNA polymerase activity"/>
    <property type="evidence" value="ECO:0007669"/>
    <property type="project" value="UniProtKB-KW"/>
</dbReference>
<evidence type="ECO:0000259" key="2">
    <source>
        <dbReference type="PROSITE" id="PS50158"/>
    </source>
</evidence>
<keyword evidence="1" id="KW-0479">Metal-binding</keyword>
<reference evidence="3" key="1">
    <citation type="journal article" date="2022" name="Int. J. Mol. Sci.">
        <title>Draft Genome of Tanacetum Coccineum: Genomic Comparison of Closely Related Tanacetum-Family Plants.</title>
        <authorList>
            <person name="Yamashiro T."/>
            <person name="Shiraishi A."/>
            <person name="Nakayama K."/>
            <person name="Satake H."/>
        </authorList>
    </citation>
    <scope>NUCLEOTIDE SEQUENCE</scope>
</reference>